<protein>
    <submittedName>
        <fullName evidence="1">Uncharacterized protein</fullName>
    </submittedName>
</protein>
<evidence type="ECO:0000313" key="1">
    <source>
        <dbReference type="EMBL" id="JAH79408.1"/>
    </source>
</evidence>
<dbReference type="EMBL" id="GBXM01029269">
    <property type="protein sequence ID" value="JAH79308.1"/>
    <property type="molecule type" value="Transcribed_RNA"/>
</dbReference>
<reference evidence="1" key="2">
    <citation type="journal article" date="2015" name="Fish Shellfish Immunol.">
        <title>Early steps in the European eel (Anguilla anguilla)-Vibrio vulnificus interaction in the gills: Role of the RtxA13 toxin.</title>
        <authorList>
            <person name="Callol A."/>
            <person name="Pajuelo D."/>
            <person name="Ebbesson L."/>
            <person name="Teles M."/>
            <person name="MacKenzie S."/>
            <person name="Amaro C."/>
        </authorList>
    </citation>
    <scope>NUCLEOTIDE SEQUENCE</scope>
</reference>
<name>A0A0E9VQ93_ANGAN</name>
<accession>A0A0E9VQ93</accession>
<proteinExistence type="predicted"/>
<reference evidence="1" key="1">
    <citation type="submission" date="2014-11" db="EMBL/GenBank/DDBJ databases">
        <authorList>
            <person name="Amaro Gonzalez C."/>
        </authorList>
    </citation>
    <scope>NUCLEOTIDE SEQUENCE</scope>
</reference>
<dbReference type="AlphaFoldDB" id="A0A0E9VQ93"/>
<dbReference type="EMBL" id="GBXM01029169">
    <property type="protein sequence ID" value="JAH79408.1"/>
    <property type="molecule type" value="Transcribed_RNA"/>
</dbReference>
<dbReference type="EMBL" id="GBXM01037850">
    <property type="protein sequence ID" value="JAH70727.1"/>
    <property type="molecule type" value="Transcribed_RNA"/>
</dbReference>
<organism evidence="1">
    <name type="scientific">Anguilla anguilla</name>
    <name type="common">European freshwater eel</name>
    <name type="synonym">Muraena anguilla</name>
    <dbReference type="NCBI Taxonomy" id="7936"/>
    <lineage>
        <taxon>Eukaryota</taxon>
        <taxon>Metazoa</taxon>
        <taxon>Chordata</taxon>
        <taxon>Craniata</taxon>
        <taxon>Vertebrata</taxon>
        <taxon>Euteleostomi</taxon>
        <taxon>Actinopterygii</taxon>
        <taxon>Neopterygii</taxon>
        <taxon>Teleostei</taxon>
        <taxon>Anguilliformes</taxon>
        <taxon>Anguillidae</taxon>
        <taxon>Anguilla</taxon>
    </lineage>
</organism>
<sequence length="28" mass="3221">MRRSSRHVNMVQQMVNGPNTQYTVSVLS</sequence>
<dbReference type="EMBL" id="GBXM01032904">
    <property type="protein sequence ID" value="JAH75673.1"/>
    <property type="molecule type" value="Transcribed_RNA"/>
</dbReference>